<organism evidence="1 2">
    <name type="scientific">Camelus ferus</name>
    <name type="common">Wild bactrian camel</name>
    <name type="synonym">Camelus bactrianus ferus</name>
    <dbReference type="NCBI Taxonomy" id="419612"/>
    <lineage>
        <taxon>Eukaryota</taxon>
        <taxon>Metazoa</taxon>
        <taxon>Chordata</taxon>
        <taxon>Craniata</taxon>
        <taxon>Vertebrata</taxon>
        <taxon>Euteleostomi</taxon>
        <taxon>Mammalia</taxon>
        <taxon>Eutheria</taxon>
        <taxon>Laurasiatheria</taxon>
        <taxon>Artiodactyla</taxon>
        <taxon>Tylopoda</taxon>
        <taxon>Camelidae</taxon>
        <taxon>Camelus</taxon>
    </lineage>
</organism>
<dbReference type="GeneID" id="116660909"/>
<dbReference type="Gene3D" id="2.60.40.10">
    <property type="entry name" value="Immunoglobulins"/>
    <property type="match status" value="1"/>
</dbReference>
<reference evidence="2" key="1">
    <citation type="submission" date="2025-08" db="UniProtKB">
        <authorList>
            <consortium name="RefSeq"/>
        </authorList>
    </citation>
    <scope>IDENTIFICATION</scope>
    <source>
        <tissue evidence="2">Ear skin</tissue>
    </source>
</reference>
<accession>A0A8B8SAZ3</accession>
<dbReference type="Proteomes" id="UP000694856">
    <property type="component" value="Chromosome 32"/>
</dbReference>
<dbReference type="AlphaFoldDB" id="A0A8B8SAZ3"/>
<sequence>MCVSRRHFVGMATRIGGQQNSVVLQKLKPDTPYTITLSSLCCDVEGGRMTGRGETKPLNTSVYDSSTSTLNVRWEHTEQNPHQYKLFYAPTAGANPWEYQ</sequence>
<evidence type="ECO:0000313" key="2">
    <source>
        <dbReference type="RefSeq" id="XP_032327391.1"/>
    </source>
</evidence>
<dbReference type="InterPro" id="IPR013783">
    <property type="entry name" value="Ig-like_fold"/>
</dbReference>
<evidence type="ECO:0000313" key="1">
    <source>
        <dbReference type="Proteomes" id="UP000694856"/>
    </source>
</evidence>
<dbReference type="InterPro" id="IPR036116">
    <property type="entry name" value="FN3_sf"/>
</dbReference>
<dbReference type="RefSeq" id="XP_032327391.1">
    <property type="nucleotide sequence ID" value="XM_032471500.1"/>
</dbReference>
<proteinExistence type="predicted"/>
<protein>
    <submittedName>
        <fullName evidence="2">Collagen alpha-1(XII) chain-like</fullName>
    </submittedName>
</protein>
<gene>
    <name evidence="2" type="primary">LOC116660909</name>
</gene>
<keyword evidence="1" id="KW-1185">Reference proteome</keyword>
<name>A0A8B8SAZ3_CAMFR</name>
<dbReference type="KEGG" id="cfr:116660909"/>
<dbReference type="SUPFAM" id="SSF49265">
    <property type="entry name" value="Fibronectin type III"/>
    <property type="match status" value="1"/>
</dbReference>